<name>A0A918VAQ8_9FLAO</name>
<dbReference type="Proteomes" id="UP000636004">
    <property type="component" value="Unassembled WGS sequence"/>
</dbReference>
<proteinExistence type="predicted"/>
<reference evidence="1" key="2">
    <citation type="submission" date="2020-09" db="EMBL/GenBank/DDBJ databases">
        <authorList>
            <person name="Sun Q."/>
            <person name="Kim S."/>
        </authorList>
    </citation>
    <scope>NUCLEOTIDE SEQUENCE</scope>
    <source>
        <strain evidence="1">KCTC 12710</strain>
    </source>
</reference>
<accession>A0A918VAQ8</accession>
<protein>
    <submittedName>
        <fullName evidence="1">Uncharacterized protein</fullName>
    </submittedName>
</protein>
<sequence length="605" mass="64525">MLTFGLGFGQTSLGAGELAITGVNSGIEGDSSDAFSFVLLTDVEDGTIINFTDTGWLASGRFYNVSTDGALLSEGMITWTASSSLNCGTEIIITDTGSNNWSVSPAVGTALESDQGFTLSRSGDQIIAFQGTTLVPEFLFALHFANGSNWTDAVNTNQSALPTGLTDGINAVHISRDNIVYNYNILGNTNLILAALVNPNEWLGSSSNYQTLGIPGGGVFTCDTTILEEGDLAITGVNTTDSDQFSFILLTDILRGTEINFTDKSWDTTGTFILDSSNDPVPEGIVKWTATSDLNCGTEIIITGAGGNIWSATLGEAVESEDGFLFNETGGDQIIAFQSNIWTPQLKYALHFGNSNGWTDAVDNKNSAVPAGLTNGINAVAFNKDNCIYNYSVTSNQSLILAATVDPLNWTGDDTIRQTLGISSGSISCTTPNTCFSTTIWNGSSWSNGDPDMSKHIKISSNYSTSINSLMACSLTVDYGFTLTVENGTFLAIQNDAVINGTLMVEHQGNFVQNNSNGTITLGPSGSCVLNKTTPLKPNYYYYTYWSSPVVNETIGNVFPLVGADRRYRFNAQNYLDNAPTDDVDDNNNDWEIAVAEDTMVPGVG</sequence>
<evidence type="ECO:0000313" key="1">
    <source>
        <dbReference type="EMBL" id="GGZ84430.1"/>
    </source>
</evidence>
<dbReference type="EMBL" id="BMWZ01000005">
    <property type="protein sequence ID" value="GGZ84430.1"/>
    <property type="molecule type" value="Genomic_DNA"/>
</dbReference>
<organism evidence="1 2">
    <name type="scientific">Algibacter mikhailovii</name>
    <dbReference type="NCBI Taxonomy" id="425498"/>
    <lineage>
        <taxon>Bacteria</taxon>
        <taxon>Pseudomonadati</taxon>
        <taxon>Bacteroidota</taxon>
        <taxon>Flavobacteriia</taxon>
        <taxon>Flavobacteriales</taxon>
        <taxon>Flavobacteriaceae</taxon>
        <taxon>Algibacter</taxon>
    </lineage>
</organism>
<keyword evidence="2" id="KW-1185">Reference proteome</keyword>
<evidence type="ECO:0000313" key="2">
    <source>
        <dbReference type="Proteomes" id="UP000636004"/>
    </source>
</evidence>
<gene>
    <name evidence="1" type="ORF">GCM10007028_22960</name>
</gene>
<dbReference type="AlphaFoldDB" id="A0A918VAQ8"/>
<reference evidence="1" key="1">
    <citation type="journal article" date="2014" name="Int. J. Syst. Evol. Microbiol.">
        <title>Complete genome sequence of Corynebacterium casei LMG S-19264T (=DSM 44701T), isolated from a smear-ripened cheese.</title>
        <authorList>
            <consortium name="US DOE Joint Genome Institute (JGI-PGF)"/>
            <person name="Walter F."/>
            <person name="Albersmeier A."/>
            <person name="Kalinowski J."/>
            <person name="Ruckert C."/>
        </authorList>
    </citation>
    <scope>NUCLEOTIDE SEQUENCE</scope>
    <source>
        <strain evidence="1">KCTC 12710</strain>
    </source>
</reference>
<comment type="caution">
    <text evidence="1">The sequence shown here is derived from an EMBL/GenBank/DDBJ whole genome shotgun (WGS) entry which is preliminary data.</text>
</comment>